<evidence type="ECO:0000313" key="9">
    <source>
        <dbReference type="Proteomes" id="UP000019184"/>
    </source>
</evidence>
<dbReference type="GO" id="GO:0003886">
    <property type="term" value="F:DNA (cytosine-5-)-methyltransferase activity"/>
    <property type="evidence" value="ECO:0007669"/>
    <property type="project" value="UniProtKB-EC"/>
</dbReference>
<sequence length="524" mass="58022">MKIPIAALGSPAVAEEHSMPAPQICGTNPIIDIPILLVDLFAGCGGLGEGFATFESRPGQRPFQIIASVEKEPSACRTPRLRSFYRRLAQAGDPDALAGYYAYVRGEQKTPVTPDSDLARVAWQQAEEETLERTLGEPDTGSALKTLIHRAQTNADKPLVLIGGPPCQAYSSVGRVRNAGIDGYRPALDHRHFLYRVYLELLSNHHPVAFVMENVKGILSSRIAGRRLFPRILRDLASPVEAYGQDKRRRHPHYRIYSLVDGSSFRHGQDPASIQPERFIVQTERYGIPQNRHRVILFGLREDLANQFDRQGGVFPCLCPLTDSNVTVRPVLADLPPLHSGLSWLRSAYPAGDRRETLLALFDQFSAMIKDSELRSAFEQAARQVTGSNLPQGGRSVAVRHSESDKNMEAPLAGLAAWYHGLDPPLVLNHETRAHMPEDLGRYLFCAVYAGLKGVSPKAAQFPSAMAPQHRNWASGHFEDRFRVQVADQPATTVMSHIAKDGHYFIHHDSAQCRSLTVREAASL</sequence>
<dbReference type="RefSeq" id="WP_081756248.1">
    <property type="nucleotide sequence ID" value="NZ_CBTK010000111.1"/>
</dbReference>
<dbReference type="EMBL" id="CBTK010000111">
    <property type="protein sequence ID" value="CDH44880.1"/>
    <property type="molecule type" value="Genomic_DNA"/>
</dbReference>
<comment type="catalytic activity">
    <reaction evidence="6">
        <text>a 2'-deoxycytidine in DNA + S-adenosyl-L-methionine = a 5-methyl-2'-deoxycytidine in DNA + S-adenosyl-L-homocysteine + H(+)</text>
        <dbReference type="Rhea" id="RHEA:13681"/>
        <dbReference type="Rhea" id="RHEA-COMP:11369"/>
        <dbReference type="Rhea" id="RHEA-COMP:11370"/>
        <dbReference type="ChEBI" id="CHEBI:15378"/>
        <dbReference type="ChEBI" id="CHEBI:57856"/>
        <dbReference type="ChEBI" id="CHEBI:59789"/>
        <dbReference type="ChEBI" id="CHEBI:85452"/>
        <dbReference type="ChEBI" id="CHEBI:85454"/>
        <dbReference type="EC" id="2.1.1.37"/>
    </reaction>
</comment>
<evidence type="ECO:0000256" key="2">
    <source>
        <dbReference type="ARBA" id="ARBA00022603"/>
    </source>
</evidence>
<dbReference type="OrthoDB" id="9813719at2"/>
<keyword evidence="4 7" id="KW-0949">S-adenosyl-L-methionine</keyword>
<dbReference type="GO" id="GO:0009307">
    <property type="term" value="P:DNA restriction-modification system"/>
    <property type="evidence" value="ECO:0007669"/>
    <property type="project" value="UniProtKB-KW"/>
</dbReference>
<comment type="caution">
    <text evidence="8">The sequence shown here is derived from an EMBL/GenBank/DDBJ whole genome shotgun (WGS) entry which is preliminary data.</text>
</comment>
<dbReference type="InterPro" id="IPR050390">
    <property type="entry name" value="C5-Methyltransferase"/>
</dbReference>
<gene>
    <name evidence="8" type="ORF">BN874_1990001</name>
</gene>
<feature type="active site" evidence="7">
    <location>
        <position position="167"/>
    </location>
</feature>
<accession>A0A7U7J2A7</accession>
<keyword evidence="9" id="KW-1185">Reference proteome</keyword>
<dbReference type="Gene3D" id="3.90.120.10">
    <property type="entry name" value="DNA Methylase, subunit A, domain 2"/>
    <property type="match status" value="1"/>
</dbReference>
<proteinExistence type="inferred from homology"/>
<comment type="similarity">
    <text evidence="7">Belongs to the class I-like SAM-binding methyltransferase superfamily. C5-methyltransferase family.</text>
</comment>
<dbReference type="Pfam" id="PF00145">
    <property type="entry name" value="DNA_methylase"/>
    <property type="match status" value="1"/>
</dbReference>
<dbReference type="GO" id="GO:0032259">
    <property type="term" value="P:methylation"/>
    <property type="evidence" value="ECO:0007669"/>
    <property type="project" value="UniProtKB-KW"/>
</dbReference>
<evidence type="ECO:0000256" key="1">
    <source>
        <dbReference type="ARBA" id="ARBA00011975"/>
    </source>
</evidence>
<dbReference type="GO" id="GO:0003677">
    <property type="term" value="F:DNA binding"/>
    <property type="evidence" value="ECO:0007669"/>
    <property type="project" value="TreeGrafter"/>
</dbReference>
<evidence type="ECO:0000313" key="8">
    <source>
        <dbReference type="EMBL" id="CDH44880.1"/>
    </source>
</evidence>
<dbReference type="SUPFAM" id="SSF53335">
    <property type="entry name" value="S-adenosyl-L-methionine-dependent methyltransferases"/>
    <property type="match status" value="1"/>
</dbReference>
<dbReference type="Gene3D" id="3.40.50.150">
    <property type="entry name" value="Vaccinia Virus protein VP39"/>
    <property type="match status" value="1"/>
</dbReference>
<dbReference type="PANTHER" id="PTHR10629:SF52">
    <property type="entry name" value="DNA (CYTOSINE-5)-METHYLTRANSFERASE 1"/>
    <property type="match status" value="1"/>
</dbReference>
<keyword evidence="2 7" id="KW-0489">Methyltransferase</keyword>
<keyword evidence="5" id="KW-0680">Restriction system</keyword>
<dbReference type="GO" id="GO:0044027">
    <property type="term" value="P:negative regulation of gene expression via chromosomal CpG island methylation"/>
    <property type="evidence" value="ECO:0007669"/>
    <property type="project" value="TreeGrafter"/>
</dbReference>
<dbReference type="PROSITE" id="PS51679">
    <property type="entry name" value="SAM_MT_C5"/>
    <property type="match status" value="1"/>
</dbReference>
<evidence type="ECO:0000256" key="3">
    <source>
        <dbReference type="ARBA" id="ARBA00022679"/>
    </source>
</evidence>
<organism evidence="8 9">
    <name type="scientific">Candidatus Contendobacter odensis Run_B_J11</name>
    <dbReference type="NCBI Taxonomy" id="1400861"/>
    <lineage>
        <taxon>Bacteria</taxon>
        <taxon>Pseudomonadati</taxon>
        <taxon>Pseudomonadota</taxon>
        <taxon>Gammaproteobacteria</taxon>
        <taxon>Candidatus Competibacteraceae</taxon>
        <taxon>Candidatus Contendibacter</taxon>
    </lineage>
</organism>
<name>A0A7U7J2A7_9GAMM</name>
<dbReference type="PANTHER" id="PTHR10629">
    <property type="entry name" value="CYTOSINE-SPECIFIC METHYLTRANSFERASE"/>
    <property type="match status" value="1"/>
</dbReference>
<dbReference type="PRINTS" id="PR00105">
    <property type="entry name" value="C5METTRFRASE"/>
</dbReference>
<dbReference type="InterPro" id="IPR001525">
    <property type="entry name" value="C5_MeTfrase"/>
</dbReference>
<evidence type="ECO:0000256" key="5">
    <source>
        <dbReference type="ARBA" id="ARBA00022747"/>
    </source>
</evidence>
<evidence type="ECO:0000256" key="4">
    <source>
        <dbReference type="ARBA" id="ARBA00022691"/>
    </source>
</evidence>
<evidence type="ECO:0000256" key="7">
    <source>
        <dbReference type="PROSITE-ProRule" id="PRU01016"/>
    </source>
</evidence>
<keyword evidence="3 7" id="KW-0808">Transferase</keyword>
<protein>
    <recommendedName>
        <fullName evidence="1">DNA (cytosine-5-)-methyltransferase</fullName>
        <ecNumber evidence="1">2.1.1.37</ecNumber>
    </recommendedName>
</protein>
<reference evidence="8 9" key="1">
    <citation type="journal article" date="2014" name="ISME J.">
        <title>Candidatus Competibacter-lineage genomes retrieved from metagenomes reveal functional metabolic diversity.</title>
        <authorList>
            <person name="McIlroy S.J."/>
            <person name="Albertsen M."/>
            <person name="Andresen E.K."/>
            <person name="Saunders A.M."/>
            <person name="Kristiansen R."/>
            <person name="Stokholm-Bjerregaard M."/>
            <person name="Nielsen K.L."/>
            <person name="Nielsen P.H."/>
        </authorList>
    </citation>
    <scope>NUCLEOTIDE SEQUENCE [LARGE SCALE GENOMIC DNA]</scope>
    <source>
        <strain evidence="8 9">Run_B_J11</strain>
    </source>
</reference>
<dbReference type="InterPro" id="IPR029063">
    <property type="entry name" value="SAM-dependent_MTases_sf"/>
</dbReference>
<evidence type="ECO:0000256" key="6">
    <source>
        <dbReference type="ARBA" id="ARBA00047422"/>
    </source>
</evidence>
<dbReference type="Proteomes" id="UP000019184">
    <property type="component" value="Unassembled WGS sequence"/>
</dbReference>
<dbReference type="AlphaFoldDB" id="A0A7U7J2A7"/>
<dbReference type="EC" id="2.1.1.37" evidence="1"/>